<comment type="caution">
    <text evidence="2">The sequence shown here is derived from an EMBL/GenBank/DDBJ whole genome shotgun (WGS) entry which is preliminary data.</text>
</comment>
<dbReference type="Proteomes" id="UP001620626">
    <property type="component" value="Unassembled WGS sequence"/>
</dbReference>
<accession>A0ABD2IM99</accession>
<dbReference type="Gene3D" id="3.40.50.1460">
    <property type="match status" value="1"/>
</dbReference>
<protein>
    <recommendedName>
        <fullName evidence="1">Caspase family p20 domain-containing protein</fullName>
    </recommendedName>
</protein>
<evidence type="ECO:0000259" key="1">
    <source>
        <dbReference type="PROSITE" id="PS50208"/>
    </source>
</evidence>
<dbReference type="InterPro" id="IPR001309">
    <property type="entry name" value="Pept_C14_p20"/>
</dbReference>
<dbReference type="AlphaFoldDB" id="A0ABD2IM99"/>
<name>A0ABD2IM99_9BILA</name>
<proteinExistence type="predicted"/>
<reference evidence="2 3" key="1">
    <citation type="submission" date="2024-10" db="EMBL/GenBank/DDBJ databases">
        <authorList>
            <person name="Kim D."/>
        </authorList>
    </citation>
    <scope>NUCLEOTIDE SEQUENCE [LARGE SCALE GENOMIC DNA]</scope>
    <source>
        <strain evidence="2">BH-2024</strain>
    </source>
</reference>
<dbReference type="EMBL" id="JBICBT010001159">
    <property type="protein sequence ID" value="KAL3080578.1"/>
    <property type="molecule type" value="Genomic_DNA"/>
</dbReference>
<feature type="domain" description="Caspase family p20" evidence="1">
    <location>
        <begin position="22"/>
        <end position="67"/>
    </location>
</feature>
<dbReference type="InterPro" id="IPR029030">
    <property type="entry name" value="Caspase-like_dom_sf"/>
</dbReference>
<sequence>MKSSVVCGTEWCCVCAEWWHCCRIWTRYKFWDRENRDGTNVDQQNMEKLLSSLGHIVYTNHNQTAEQDVVLGTDGVGINMHEFASEMNATGCLPTISRKAKASHTSQLIRISSLPAAAHGPDLSPGEMFIAGLGLCILHLQSVFSKDV</sequence>
<dbReference type="SUPFAM" id="SSF52129">
    <property type="entry name" value="Caspase-like"/>
    <property type="match status" value="1"/>
</dbReference>
<gene>
    <name evidence="2" type="ORF">niasHT_036524</name>
</gene>
<evidence type="ECO:0000313" key="2">
    <source>
        <dbReference type="EMBL" id="KAL3080578.1"/>
    </source>
</evidence>
<organism evidence="2 3">
    <name type="scientific">Heterodera trifolii</name>
    <dbReference type="NCBI Taxonomy" id="157864"/>
    <lineage>
        <taxon>Eukaryota</taxon>
        <taxon>Metazoa</taxon>
        <taxon>Ecdysozoa</taxon>
        <taxon>Nematoda</taxon>
        <taxon>Chromadorea</taxon>
        <taxon>Rhabditida</taxon>
        <taxon>Tylenchina</taxon>
        <taxon>Tylenchomorpha</taxon>
        <taxon>Tylenchoidea</taxon>
        <taxon>Heteroderidae</taxon>
        <taxon>Heteroderinae</taxon>
        <taxon>Heterodera</taxon>
    </lineage>
</organism>
<keyword evidence="3" id="KW-1185">Reference proteome</keyword>
<evidence type="ECO:0000313" key="3">
    <source>
        <dbReference type="Proteomes" id="UP001620626"/>
    </source>
</evidence>
<dbReference type="PROSITE" id="PS50208">
    <property type="entry name" value="CASPASE_P20"/>
    <property type="match status" value="1"/>
</dbReference>